<feature type="region of interest" description="Disordered" evidence="7">
    <location>
        <begin position="526"/>
        <end position="549"/>
    </location>
</feature>
<dbReference type="InterPro" id="IPR008271">
    <property type="entry name" value="Ser/Thr_kinase_AS"/>
</dbReference>
<feature type="compositionally biased region" description="Polar residues" evidence="7">
    <location>
        <begin position="586"/>
        <end position="602"/>
    </location>
</feature>
<comment type="catalytic activity">
    <reaction evidence="5">
        <text>L-seryl-[protein] + ATP = O-phospho-L-seryl-[protein] + ADP + H(+)</text>
        <dbReference type="Rhea" id="RHEA:17989"/>
        <dbReference type="Rhea" id="RHEA-COMP:9863"/>
        <dbReference type="Rhea" id="RHEA-COMP:11604"/>
        <dbReference type="ChEBI" id="CHEBI:15378"/>
        <dbReference type="ChEBI" id="CHEBI:29999"/>
        <dbReference type="ChEBI" id="CHEBI:30616"/>
        <dbReference type="ChEBI" id="CHEBI:83421"/>
        <dbReference type="ChEBI" id="CHEBI:456216"/>
        <dbReference type="EC" id="2.7.11.1"/>
    </reaction>
</comment>
<evidence type="ECO:0000259" key="8">
    <source>
        <dbReference type="PROSITE" id="PS50011"/>
    </source>
</evidence>
<feature type="region of interest" description="Disordered" evidence="7">
    <location>
        <begin position="427"/>
        <end position="451"/>
    </location>
</feature>
<dbReference type="CDD" id="cd14003">
    <property type="entry name" value="STKc_AMPK-like"/>
    <property type="match status" value="1"/>
</dbReference>
<dbReference type="GO" id="GO:0035556">
    <property type="term" value="P:intracellular signal transduction"/>
    <property type="evidence" value="ECO:0007669"/>
    <property type="project" value="TreeGrafter"/>
</dbReference>
<feature type="compositionally biased region" description="Polar residues" evidence="7">
    <location>
        <begin position="820"/>
        <end position="837"/>
    </location>
</feature>
<feature type="compositionally biased region" description="Polar residues" evidence="7">
    <location>
        <begin position="756"/>
        <end position="767"/>
    </location>
</feature>
<dbReference type="EC" id="2.7.11.1" evidence="1"/>
<dbReference type="AlphaFoldDB" id="A0A4P6XKJ2"/>
<dbReference type="Pfam" id="PF00069">
    <property type="entry name" value="Pkinase"/>
    <property type="match status" value="1"/>
</dbReference>
<accession>A0A4P6XKJ2</accession>
<feature type="region of interest" description="Disordered" evidence="7">
    <location>
        <begin position="571"/>
        <end position="603"/>
    </location>
</feature>
<dbReference type="InterPro" id="IPR011009">
    <property type="entry name" value="Kinase-like_dom_sf"/>
</dbReference>
<feature type="compositionally biased region" description="Low complexity" evidence="7">
    <location>
        <begin position="714"/>
        <end position="728"/>
    </location>
</feature>
<keyword evidence="2 6" id="KW-0547">Nucleotide-binding</keyword>
<dbReference type="SMART" id="SM00220">
    <property type="entry name" value="S_TKc"/>
    <property type="match status" value="1"/>
</dbReference>
<dbReference type="PANTHER" id="PTHR24346">
    <property type="entry name" value="MAP/MICROTUBULE AFFINITY-REGULATING KINASE"/>
    <property type="match status" value="1"/>
</dbReference>
<feature type="compositionally biased region" description="Polar residues" evidence="7">
    <location>
        <begin position="785"/>
        <end position="795"/>
    </location>
</feature>
<dbReference type="GO" id="GO:0005524">
    <property type="term" value="F:ATP binding"/>
    <property type="evidence" value="ECO:0007669"/>
    <property type="project" value="UniProtKB-UniRule"/>
</dbReference>
<keyword evidence="9" id="KW-0808">Transferase</keyword>
<evidence type="ECO:0000256" key="4">
    <source>
        <dbReference type="ARBA" id="ARBA00047899"/>
    </source>
</evidence>
<dbReference type="PROSITE" id="PS00107">
    <property type="entry name" value="PROTEIN_KINASE_ATP"/>
    <property type="match status" value="1"/>
</dbReference>
<keyword evidence="9" id="KW-0418">Kinase</keyword>
<dbReference type="EMBL" id="CP034456">
    <property type="protein sequence ID" value="QBM86676.1"/>
    <property type="molecule type" value="Genomic_DNA"/>
</dbReference>
<evidence type="ECO:0000313" key="10">
    <source>
        <dbReference type="Proteomes" id="UP000292447"/>
    </source>
</evidence>
<proteinExistence type="predicted"/>
<evidence type="ECO:0000256" key="6">
    <source>
        <dbReference type="PROSITE-ProRule" id="PRU10141"/>
    </source>
</evidence>
<feature type="compositionally biased region" description="Polar residues" evidence="7">
    <location>
        <begin position="529"/>
        <end position="539"/>
    </location>
</feature>
<dbReference type="InterPro" id="IPR017441">
    <property type="entry name" value="Protein_kinase_ATP_BS"/>
</dbReference>
<gene>
    <name evidence="9" type="primary">MPUL0A13220</name>
    <name evidence="9" type="ORF">METSCH_A13220</name>
</gene>
<feature type="compositionally biased region" description="Acidic residues" evidence="7">
    <location>
        <begin position="644"/>
        <end position="660"/>
    </location>
</feature>
<dbReference type="PROSITE" id="PS00108">
    <property type="entry name" value="PROTEIN_KINASE_ST"/>
    <property type="match status" value="1"/>
</dbReference>
<keyword evidence="3 6" id="KW-0067">ATP-binding</keyword>
<dbReference type="FunFam" id="1.10.510.10:FF:000571">
    <property type="entry name" value="Maternal embryonic leucine zipper kinase"/>
    <property type="match status" value="1"/>
</dbReference>
<feature type="region of interest" description="Disordered" evidence="7">
    <location>
        <begin position="820"/>
        <end position="859"/>
    </location>
</feature>
<feature type="region of interest" description="Disordered" evidence="7">
    <location>
        <begin position="644"/>
        <end position="732"/>
    </location>
</feature>
<dbReference type="GO" id="GO:0004674">
    <property type="term" value="F:protein serine/threonine kinase activity"/>
    <property type="evidence" value="ECO:0007669"/>
    <property type="project" value="UniProtKB-KW"/>
</dbReference>
<evidence type="ECO:0000256" key="1">
    <source>
        <dbReference type="ARBA" id="ARBA00012513"/>
    </source>
</evidence>
<dbReference type="STRING" id="2163413.A0A4P6XKJ2"/>
<dbReference type="SUPFAM" id="SSF56112">
    <property type="entry name" value="Protein kinase-like (PK-like)"/>
    <property type="match status" value="1"/>
</dbReference>
<evidence type="ECO:0000256" key="7">
    <source>
        <dbReference type="SAM" id="MobiDB-lite"/>
    </source>
</evidence>
<feature type="compositionally biased region" description="Polar residues" evidence="7">
    <location>
        <begin position="663"/>
        <end position="682"/>
    </location>
</feature>
<organism evidence="9 10">
    <name type="scientific">Metschnikowia aff. pulcherrima</name>
    <dbReference type="NCBI Taxonomy" id="2163413"/>
    <lineage>
        <taxon>Eukaryota</taxon>
        <taxon>Fungi</taxon>
        <taxon>Dikarya</taxon>
        <taxon>Ascomycota</taxon>
        <taxon>Saccharomycotina</taxon>
        <taxon>Pichiomycetes</taxon>
        <taxon>Metschnikowiaceae</taxon>
        <taxon>Metschnikowia</taxon>
    </lineage>
</organism>
<dbReference type="PROSITE" id="PS50011">
    <property type="entry name" value="PROTEIN_KINASE_DOM"/>
    <property type="match status" value="1"/>
</dbReference>
<feature type="domain" description="Protein kinase" evidence="8">
    <location>
        <begin position="39"/>
        <end position="288"/>
    </location>
</feature>
<keyword evidence="9" id="KW-0723">Serine/threonine-protein kinase</keyword>
<evidence type="ECO:0000256" key="5">
    <source>
        <dbReference type="ARBA" id="ARBA00048679"/>
    </source>
</evidence>
<evidence type="ECO:0000256" key="2">
    <source>
        <dbReference type="ARBA" id="ARBA00022741"/>
    </source>
</evidence>
<dbReference type="InterPro" id="IPR000719">
    <property type="entry name" value="Prot_kinase_dom"/>
</dbReference>
<protein>
    <recommendedName>
        <fullName evidence="1">non-specific serine/threonine protein kinase</fullName>
        <ecNumber evidence="1">2.7.11.1</ecNumber>
    </recommendedName>
</protein>
<feature type="binding site" evidence="6">
    <location>
        <position position="68"/>
    </location>
    <ligand>
        <name>ATP</name>
        <dbReference type="ChEBI" id="CHEBI:30616"/>
    </ligand>
</feature>
<dbReference type="Gene3D" id="1.10.510.10">
    <property type="entry name" value="Transferase(Phosphotransferase) domain 1"/>
    <property type="match status" value="1"/>
</dbReference>
<evidence type="ECO:0000313" key="9">
    <source>
        <dbReference type="EMBL" id="QBM86676.1"/>
    </source>
</evidence>
<dbReference type="PANTHER" id="PTHR24346:SF110">
    <property type="entry name" value="NON-SPECIFIC SERINE_THREONINE PROTEIN KINASE"/>
    <property type="match status" value="1"/>
</dbReference>
<evidence type="ECO:0000256" key="3">
    <source>
        <dbReference type="ARBA" id="ARBA00022840"/>
    </source>
</evidence>
<dbReference type="GO" id="GO:0030447">
    <property type="term" value="P:filamentous growth"/>
    <property type="evidence" value="ECO:0007669"/>
    <property type="project" value="UniProtKB-ARBA"/>
</dbReference>
<dbReference type="Proteomes" id="UP000292447">
    <property type="component" value="Chromosome I"/>
</dbReference>
<dbReference type="GO" id="GO:0005737">
    <property type="term" value="C:cytoplasm"/>
    <property type="evidence" value="ECO:0007669"/>
    <property type="project" value="TreeGrafter"/>
</dbReference>
<sequence>MSIPISKLQEQNETAQLAAHFNDFYLQTTLPSISQIGNYRIIQEVGEGAFGKVYLAEHVLLHSQVVLKCGLLEDPNIVREIYYHKQLRHRNIVKLYEVIKTETQLWMVLEYCEGNELYYHIYEQRRLDSTSCKNLFYQIAEAIRYVHSLNLSHRDLKLENILMADEERTVVKLTDFGFVREFNPYKRTLLSTVCGTTSYMAPEVLKNEKYSGFAIDVWSMGVILYAMTYGQLPFDEDDDMKTRMKILHAEPKYHEFVSAEVNQLLQQMLSKDPARRPSVSEILNSPFLMDETNSRSQRRASNLTDTDSFVSINQYYKAHGLPFQSRMEKDLLKKLRKCNIDVEALVAAKLNGQANALTAFYDLSLKSEFEKQRRRHLRRKRYYEAKRQLQKSKKRVKSALSLSDQLPDGQPLEKILTSLSIASNKNDYSPSASNMTRKSSEITTKNFSQPQRRVSYPKNIGLKRSSIVPNGTSLLTPLERSVSFYTDDRRISDMPDTNEAGPKAKSKQILGKLQFWKKNKQKEAESSIVDASSSNSLTPSAPPLHKSDNGVLEMSVSNILPQADIELSQISQSGDFDESREEVRDTNNNVENPSAGFNNSDLASGADELHALNKRQRPESVVSHFSQYSQASQLYTMSESELDMMDGTDLDDDFYDEDGAYDSSISTSQQDLQRPASFSSSSRGKRRPPNFRLPSDTLILSSSTGATRRKNALSQVSSNSSDDSSSVSKLGDRLEDGLNGAVLFARPISPRHDNSRSTYSKQRASRSSLKHASPHGHVVAPSPIIPQNANKSMARSVSPPMGGKINIKLNGQVPVSSMSKFRQNGTNHDSASISKSSAHPPRNFLKLPSTDSHTWRRDSPIAVPTTNVFERKFISINEEEEDEEDAKLK</sequence>
<comment type="catalytic activity">
    <reaction evidence="4">
        <text>L-threonyl-[protein] + ATP = O-phospho-L-threonyl-[protein] + ADP + H(+)</text>
        <dbReference type="Rhea" id="RHEA:46608"/>
        <dbReference type="Rhea" id="RHEA-COMP:11060"/>
        <dbReference type="Rhea" id="RHEA-COMP:11605"/>
        <dbReference type="ChEBI" id="CHEBI:15378"/>
        <dbReference type="ChEBI" id="CHEBI:30013"/>
        <dbReference type="ChEBI" id="CHEBI:30616"/>
        <dbReference type="ChEBI" id="CHEBI:61977"/>
        <dbReference type="ChEBI" id="CHEBI:456216"/>
        <dbReference type="EC" id="2.7.11.1"/>
    </reaction>
</comment>
<keyword evidence="10" id="KW-1185">Reference proteome</keyword>
<name>A0A4P6XKJ2_9ASCO</name>
<feature type="region of interest" description="Disordered" evidence="7">
    <location>
        <begin position="745"/>
        <end position="797"/>
    </location>
</feature>
<reference evidence="10" key="1">
    <citation type="submission" date="2019-03" db="EMBL/GenBank/DDBJ databases">
        <title>Snf2 controls pulcherriminic acid biosynthesis and connects pigmentation and antifungal activity of the yeast Metschnikowia pulcherrima.</title>
        <authorList>
            <person name="Gore-Lloyd D."/>
            <person name="Sumann I."/>
            <person name="Brachmann A.O."/>
            <person name="Schneeberger K."/>
            <person name="Ortiz-Merino R.A."/>
            <person name="Moreno-Beltran M."/>
            <person name="Schlaefli M."/>
            <person name="Kirner P."/>
            <person name="Santos Kron A."/>
            <person name="Wolfe K.H."/>
            <person name="Piel J."/>
            <person name="Ahrens C.H."/>
            <person name="Henk D."/>
            <person name="Freimoser F.M."/>
        </authorList>
    </citation>
    <scope>NUCLEOTIDE SEQUENCE [LARGE SCALE GENOMIC DNA]</scope>
    <source>
        <strain evidence="10">APC 1.2</strain>
    </source>
</reference>